<keyword evidence="4" id="KW-0653">Protein transport</keyword>
<evidence type="ECO:0000256" key="2">
    <source>
        <dbReference type="ARBA" id="ARBA00006613"/>
    </source>
</evidence>
<dbReference type="InterPro" id="IPR016024">
    <property type="entry name" value="ARM-type_fold"/>
</dbReference>
<feature type="domain" description="Clathrin/coatomer adaptor adaptin-like N-terminal" evidence="7">
    <location>
        <begin position="37"/>
        <end position="614"/>
    </location>
</feature>
<evidence type="ECO:0000256" key="5">
    <source>
        <dbReference type="ARBA" id="ARBA00023136"/>
    </source>
</evidence>
<accession>A0A1E4SME1</accession>
<dbReference type="EMBL" id="KV453910">
    <property type="protein sequence ID" value="ODV80655.1"/>
    <property type="molecule type" value="Genomic_DNA"/>
</dbReference>
<dbReference type="GeneID" id="30983670"/>
<evidence type="ECO:0000256" key="6">
    <source>
        <dbReference type="SAM" id="MobiDB-lite"/>
    </source>
</evidence>
<feature type="compositionally biased region" description="Low complexity" evidence="6">
    <location>
        <begin position="762"/>
        <end position="775"/>
    </location>
</feature>
<dbReference type="InterPro" id="IPR026739">
    <property type="entry name" value="AP_beta"/>
</dbReference>
<dbReference type="STRING" id="984487.A0A1E4SME1"/>
<dbReference type="GO" id="GO:0030117">
    <property type="term" value="C:membrane coat"/>
    <property type="evidence" value="ECO:0007669"/>
    <property type="project" value="InterPro"/>
</dbReference>
<reference evidence="9" key="1">
    <citation type="submission" date="2016-05" db="EMBL/GenBank/DDBJ databases">
        <title>Comparative genomics of biotechnologically important yeasts.</title>
        <authorList>
            <consortium name="DOE Joint Genome Institute"/>
            <person name="Riley R."/>
            <person name="Haridas S."/>
            <person name="Wolfe K.H."/>
            <person name="Lopes M.R."/>
            <person name="Hittinger C.T."/>
            <person name="Goker M."/>
            <person name="Salamov A."/>
            <person name="Wisecaver J."/>
            <person name="Long T.M."/>
            <person name="Aerts A.L."/>
            <person name="Barry K."/>
            <person name="Choi C."/>
            <person name="Clum A."/>
            <person name="Coughlan A.Y."/>
            <person name="Deshpande S."/>
            <person name="Douglass A.P."/>
            <person name="Hanson S.J."/>
            <person name="Klenk H.-P."/>
            <person name="Labutti K."/>
            <person name="Lapidus A."/>
            <person name="Lindquist E."/>
            <person name="Lipzen A."/>
            <person name="Meier-Kolthoff J.P."/>
            <person name="Ohm R.A."/>
            <person name="Otillar R.P."/>
            <person name="Pangilinan J."/>
            <person name="Peng Y."/>
            <person name="Rokas A."/>
            <person name="Rosa C.A."/>
            <person name="Scheuner C."/>
            <person name="Sibirny A.A."/>
            <person name="Slot J.C."/>
            <person name="Stielow J.B."/>
            <person name="Sun H."/>
            <person name="Kurtzman C.P."/>
            <person name="Blackwell M."/>
            <person name="Grigoriev I.V."/>
            <person name="Jeffries T.W."/>
        </authorList>
    </citation>
    <scope>NUCLEOTIDE SEQUENCE [LARGE SCALE GENOMIC DNA]</scope>
    <source>
        <strain evidence="9">NRRL Y-17324</strain>
    </source>
</reference>
<feature type="compositionally biased region" description="Acidic residues" evidence="6">
    <location>
        <begin position="733"/>
        <end position="761"/>
    </location>
</feature>
<dbReference type="GO" id="GO:0016192">
    <property type="term" value="P:vesicle-mediated transport"/>
    <property type="evidence" value="ECO:0007669"/>
    <property type="project" value="InterPro"/>
</dbReference>
<dbReference type="Pfam" id="PF01602">
    <property type="entry name" value="Adaptin_N"/>
    <property type="match status" value="1"/>
</dbReference>
<keyword evidence="9" id="KW-1185">Reference proteome</keyword>
<organism evidence="8 9">
    <name type="scientific">Suhomyces tanzawaensis NRRL Y-17324</name>
    <dbReference type="NCBI Taxonomy" id="984487"/>
    <lineage>
        <taxon>Eukaryota</taxon>
        <taxon>Fungi</taxon>
        <taxon>Dikarya</taxon>
        <taxon>Ascomycota</taxon>
        <taxon>Saccharomycotina</taxon>
        <taxon>Pichiomycetes</taxon>
        <taxon>Debaryomycetaceae</taxon>
        <taxon>Suhomyces</taxon>
    </lineage>
</organism>
<evidence type="ECO:0000256" key="4">
    <source>
        <dbReference type="ARBA" id="ARBA00022927"/>
    </source>
</evidence>
<comment type="similarity">
    <text evidence="2">Belongs to the adaptor complexes large subunit family.</text>
</comment>
<evidence type="ECO:0000313" key="8">
    <source>
        <dbReference type="EMBL" id="ODV80655.1"/>
    </source>
</evidence>
<dbReference type="SUPFAM" id="SSF48371">
    <property type="entry name" value="ARM repeat"/>
    <property type="match status" value="1"/>
</dbReference>
<feature type="region of interest" description="Disordered" evidence="6">
    <location>
        <begin position="733"/>
        <end position="802"/>
    </location>
</feature>
<evidence type="ECO:0000256" key="1">
    <source>
        <dbReference type="ARBA" id="ARBA00004308"/>
    </source>
</evidence>
<proteinExistence type="inferred from homology"/>
<dbReference type="InterPro" id="IPR011989">
    <property type="entry name" value="ARM-like"/>
</dbReference>
<dbReference type="GO" id="GO:0012505">
    <property type="term" value="C:endomembrane system"/>
    <property type="evidence" value="ECO:0007669"/>
    <property type="project" value="UniProtKB-SubCell"/>
</dbReference>
<dbReference type="Proteomes" id="UP000094285">
    <property type="component" value="Unassembled WGS sequence"/>
</dbReference>
<dbReference type="InterPro" id="IPR002553">
    <property type="entry name" value="Clathrin/coatomer_adapt-like_N"/>
</dbReference>
<evidence type="ECO:0000259" key="7">
    <source>
        <dbReference type="Pfam" id="PF01602"/>
    </source>
</evidence>
<evidence type="ECO:0000313" key="9">
    <source>
        <dbReference type="Proteomes" id="UP000094285"/>
    </source>
</evidence>
<dbReference type="OrthoDB" id="10254310at2759"/>
<gene>
    <name evidence="8" type="ORF">CANTADRAFT_48000</name>
</gene>
<protein>
    <submittedName>
        <fullName evidence="8">Clathrin assembly complex beta adaptin component</fullName>
    </submittedName>
</protein>
<feature type="compositionally biased region" description="Low complexity" evidence="6">
    <location>
        <begin position="680"/>
        <end position="713"/>
    </location>
</feature>
<keyword evidence="5" id="KW-0472">Membrane</keyword>
<dbReference type="AlphaFoldDB" id="A0A1E4SME1"/>
<dbReference type="RefSeq" id="XP_020065777.1">
    <property type="nucleotide sequence ID" value="XM_020209534.1"/>
</dbReference>
<dbReference type="PANTHER" id="PTHR11134">
    <property type="entry name" value="ADAPTOR COMPLEX SUBUNIT BETA FAMILY MEMBER"/>
    <property type="match status" value="1"/>
</dbReference>
<dbReference type="GO" id="GO:0006886">
    <property type="term" value="P:intracellular protein transport"/>
    <property type="evidence" value="ECO:0007669"/>
    <property type="project" value="InterPro"/>
</dbReference>
<feature type="region of interest" description="Disordered" evidence="6">
    <location>
        <begin position="680"/>
        <end position="720"/>
    </location>
</feature>
<comment type="subcellular location">
    <subcellularLocation>
        <location evidence="1">Endomembrane system</location>
    </subcellularLocation>
</comment>
<evidence type="ECO:0000256" key="3">
    <source>
        <dbReference type="ARBA" id="ARBA00022448"/>
    </source>
</evidence>
<name>A0A1E4SME1_9ASCO</name>
<keyword evidence="3" id="KW-0813">Transport</keyword>
<dbReference type="Gene3D" id="1.25.10.10">
    <property type="entry name" value="Leucine-rich Repeat Variant"/>
    <property type="match status" value="1"/>
</dbReference>
<sequence length="802" mass="89857">MADSFSKISSMLESARDFTIEAAVSASTRLVDTPSSMRPKEISKLLNSRSDRDILSGMRCVISLISRGEDGQMYFADVVKNVTTSNQKIKNLVLTYLIRYAETEPDTALLSINSIQKSLNDKDPINRAKAIRSLAGIRIQTIVPILLLCIKRTISDPSPIVRAATAISLGKVYDMDNSTKKQVMDYLSKLLADSEPQVVTSAIKTYYKMKENLGDGNKKWDPIHGNFRRFCGIVRELDEWAQSFLIELLTEYSRKFLPRPKLYLKDSSNQVIDLPENWKLIPFPIYDITFDKDLELFLDSLKLLVYSASENVILSIAKALYSLAPPLSFRSLQVNSALVRIATSSKKHISYFALQLISSIAEQDSGLFDQSFKKFYVYPTDSLTVAKSKLEILSLLVNDNNHKYIVEELKYYAAHSKNVQISKEAFKAIGKCSQIAPEKILSWCLKQVKNRTGPILNELLTVIRYSIQEKSNLTTNIANQKEEIIQTTYKLSLILQDRTFGLEGEAKASIIWFIGEFTDAANNTIGPDVLRLLIRGFATEPEVVRYQILVLAAKSFSYELNRIKKEYPDDEIDQLVNENIVCLMFQHILQLSKYDASYDTRDRARMLNVLLNTGSEQAQLASLFLQVPKPAPFVNSLSETSSHNKNLTKYLEVSDWSNPEDLPPASVRKETKVQVNKLGTSGVSSVSSGFGNGTKSPVPSSSHAISSASFNSNEKPKFTGKQTYQLQSLDDFFGSDEEEEEEEEEDEEEQEADGAESETESSFESSSGESSSDESVNPDAENGSAQEEDSDADSRKSFLARN</sequence>